<feature type="transmembrane region" description="Helical" evidence="1">
    <location>
        <begin position="56"/>
        <end position="75"/>
    </location>
</feature>
<feature type="transmembrane region" description="Helical" evidence="1">
    <location>
        <begin position="114"/>
        <end position="135"/>
    </location>
</feature>
<dbReference type="PATRIC" id="fig|1423734.3.peg.1635"/>
<dbReference type="RefSeq" id="WP_035451498.1">
    <property type="nucleotide sequence ID" value="NZ_AZGA01000088.1"/>
</dbReference>
<keyword evidence="1" id="KW-1133">Transmembrane helix</keyword>
<gene>
    <name evidence="2" type="ORF">FC83_GL001615</name>
</gene>
<feature type="transmembrane region" description="Helical" evidence="1">
    <location>
        <begin position="163"/>
        <end position="182"/>
    </location>
</feature>
<dbReference type="STRING" id="1423734.FC83_GL001615"/>
<accession>X0PDA8</accession>
<keyword evidence="1" id="KW-0812">Transmembrane</keyword>
<dbReference type="InterPro" id="IPR038750">
    <property type="entry name" value="YczE/YyaS-like"/>
</dbReference>
<keyword evidence="3" id="KW-1185">Reference proteome</keyword>
<proteinExistence type="predicted"/>
<comment type="caution">
    <text evidence="2">The sequence shown here is derived from an EMBL/GenBank/DDBJ whole genome shotgun (WGS) entry which is preliminary data.</text>
</comment>
<dbReference type="OrthoDB" id="3237813at2"/>
<dbReference type="eggNOG" id="COG2364">
    <property type="taxonomic scope" value="Bacteria"/>
</dbReference>
<dbReference type="EMBL" id="AZGA01000088">
    <property type="protein sequence ID" value="KRM30484.1"/>
    <property type="molecule type" value="Genomic_DNA"/>
</dbReference>
<protein>
    <recommendedName>
        <fullName evidence="4">Sugar specific permease</fullName>
    </recommendedName>
</protein>
<feature type="transmembrane region" description="Helical" evidence="1">
    <location>
        <begin position="87"/>
        <end position="108"/>
    </location>
</feature>
<evidence type="ECO:0000313" key="3">
    <source>
        <dbReference type="Proteomes" id="UP000051236"/>
    </source>
</evidence>
<organism evidence="2 3">
    <name type="scientific">Agrilactobacillus composti DSM 18527 = JCM 14202</name>
    <dbReference type="NCBI Taxonomy" id="1423734"/>
    <lineage>
        <taxon>Bacteria</taxon>
        <taxon>Bacillati</taxon>
        <taxon>Bacillota</taxon>
        <taxon>Bacilli</taxon>
        <taxon>Lactobacillales</taxon>
        <taxon>Lactobacillaceae</taxon>
        <taxon>Agrilactobacillus</taxon>
    </lineage>
</organism>
<dbReference type="Proteomes" id="UP000051236">
    <property type="component" value="Unassembled WGS sequence"/>
</dbReference>
<dbReference type="Pfam" id="PF19700">
    <property type="entry name" value="DUF6198"/>
    <property type="match status" value="1"/>
</dbReference>
<evidence type="ECO:0008006" key="4">
    <source>
        <dbReference type="Google" id="ProtNLM"/>
    </source>
</evidence>
<keyword evidence="1" id="KW-0472">Membrane</keyword>
<reference evidence="2 3" key="1">
    <citation type="journal article" date="2015" name="Genome Announc.">
        <title>Expanding the biotechnology potential of lactobacilli through comparative genomics of 213 strains and associated genera.</title>
        <authorList>
            <person name="Sun Z."/>
            <person name="Harris H.M."/>
            <person name="McCann A."/>
            <person name="Guo C."/>
            <person name="Argimon S."/>
            <person name="Zhang W."/>
            <person name="Yang X."/>
            <person name="Jeffery I.B."/>
            <person name="Cooney J.C."/>
            <person name="Kagawa T.F."/>
            <person name="Liu W."/>
            <person name="Song Y."/>
            <person name="Salvetti E."/>
            <person name="Wrobel A."/>
            <person name="Rasinkangas P."/>
            <person name="Parkhill J."/>
            <person name="Rea M.C."/>
            <person name="O'Sullivan O."/>
            <person name="Ritari J."/>
            <person name="Douillard F.P."/>
            <person name="Paul Ross R."/>
            <person name="Yang R."/>
            <person name="Briner A.E."/>
            <person name="Felis G.E."/>
            <person name="de Vos W.M."/>
            <person name="Barrangou R."/>
            <person name="Klaenhammer T.R."/>
            <person name="Caufield P.W."/>
            <person name="Cui Y."/>
            <person name="Zhang H."/>
            <person name="O'Toole P.W."/>
        </authorList>
    </citation>
    <scope>NUCLEOTIDE SEQUENCE [LARGE SCALE GENOMIC DNA]</scope>
    <source>
        <strain evidence="2 3">DSM 18527</strain>
    </source>
</reference>
<evidence type="ECO:0000256" key="1">
    <source>
        <dbReference type="SAM" id="Phobius"/>
    </source>
</evidence>
<feature type="transmembrane region" description="Helical" evidence="1">
    <location>
        <begin position="188"/>
        <end position="207"/>
    </location>
</feature>
<name>X0PDA8_9LACO</name>
<sequence length="229" mass="25526">MASKQHRLTGTQSAIYLIISITLNALGNGITVSLNLGSALWTASAVNLSHLVGGDLKLLLMLIGFIAIIVNMILLGGIQWRRAINNLVFMIPFSILVGYSATMFNQWHLDNLPLVLRIVLDLFGIVMIATAVSIYQRVNILLHPLDDFMQIIRFKFFKGNAPIAMWVSFIPPVTMSLIAIFISHRIYAINIGTIFSLLFQGSLVGWADRHVFKTLKHQGLDKLMTAKHQ</sequence>
<evidence type="ECO:0000313" key="2">
    <source>
        <dbReference type="EMBL" id="KRM30484.1"/>
    </source>
</evidence>
<dbReference type="AlphaFoldDB" id="X0PDA8"/>
<feature type="transmembrane region" description="Helical" evidence="1">
    <location>
        <begin position="14"/>
        <end position="36"/>
    </location>
</feature>